<dbReference type="InterPro" id="IPR043149">
    <property type="entry name" value="TagF_N"/>
</dbReference>
<dbReference type="Gene3D" id="3.40.50.11820">
    <property type="match status" value="1"/>
</dbReference>
<evidence type="ECO:0000259" key="8">
    <source>
        <dbReference type="PROSITE" id="PS51780"/>
    </source>
</evidence>
<keyword evidence="4" id="KW-0808">Transferase</keyword>
<evidence type="ECO:0000256" key="2">
    <source>
        <dbReference type="ARBA" id="ARBA00010488"/>
    </source>
</evidence>
<dbReference type="PROSITE" id="PS51780">
    <property type="entry name" value="GW"/>
    <property type="match status" value="1"/>
</dbReference>
<proteinExistence type="inferred from homology"/>
<dbReference type="Pfam" id="PF04464">
    <property type="entry name" value="Glyphos_transf"/>
    <property type="match status" value="1"/>
</dbReference>
<keyword evidence="7" id="KW-0472">Membrane</keyword>
<evidence type="ECO:0000313" key="10">
    <source>
        <dbReference type="Proteomes" id="UP001232343"/>
    </source>
</evidence>
<evidence type="ECO:0000256" key="6">
    <source>
        <dbReference type="ARBA" id="ARBA00022944"/>
    </source>
</evidence>
<evidence type="ECO:0000313" key="9">
    <source>
        <dbReference type="EMBL" id="MDQ0342830.1"/>
    </source>
</evidence>
<comment type="subcellular location">
    <subcellularLocation>
        <location evidence="1">Cell membrane</location>
        <topology evidence="1">Peripheral membrane protein</topology>
    </subcellularLocation>
</comment>
<dbReference type="EMBL" id="JAUSUO010000003">
    <property type="protein sequence ID" value="MDQ0342830.1"/>
    <property type="molecule type" value="Genomic_DNA"/>
</dbReference>
<comment type="similarity">
    <text evidence="2">Belongs to the CDP-glycerol glycerophosphotransferase family.</text>
</comment>
<organism evidence="9 10">
    <name type="scientific">Lederbergia wuyishanensis</name>
    <dbReference type="NCBI Taxonomy" id="1347903"/>
    <lineage>
        <taxon>Bacteria</taxon>
        <taxon>Bacillati</taxon>
        <taxon>Bacillota</taxon>
        <taxon>Bacilli</taxon>
        <taxon>Bacillales</taxon>
        <taxon>Bacillaceae</taxon>
        <taxon>Lederbergia</taxon>
    </lineage>
</organism>
<dbReference type="Gene3D" id="2.30.30.170">
    <property type="match status" value="3"/>
</dbReference>
<name>A0ABU0D348_9BACI</name>
<dbReference type="Gene3D" id="3.40.50.2000">
    <property type="entry name" value="Glycogen Phosphorylase B"/>
    <property type="match status" value="1"/>
</dbReference>
<evidence type="ECO:0000256" key="5">
    <source>
        <dbReference type="ARBA" id="ARBA00022729"/>
    </source>
</evidence>
<evidence type="ECO:0000256" key="7">
    <source>
        <dbReference type="ARBA" id="ARBA00023136"/>
    </source>
</evidence>
<evidence type="ECO:0000256" key="4">
    <source>
        <dbReference type="ARBA" id="ARBA00022679"/>
    </source>
</evidence>
<dbReference type="InterPro" id="IPR001296">
    <property type="entry name" value="Glyco_trans_1"/>
</dbReference>
<reference evidence="9 10" key="1">
    <citation type="submission" date="2023-07" db="EMBL/GenBank/DDBJ databases">
        <title>Genomic Encyclopedia of Type Strains, Phase IV (KMG-IV): sequencing the most valuable type-strain genomes for metagenomic binning, comparative biology and taxonomic classification.</title>
        <authorList>
            <person name="Goeker M."/>
        </authorList>
    </citation>
    <scope>NUCLEOTIDE SEQUENCE [LARGE SCALE GENOMIC DNA]</scope>
    <source>
        <strain evidence="9 10">DSM 27848</strain>
    </source>
</reference>
<dbReference type="SUPFAM" id="SSF82057">
    <property type="entry name" value="Prokaryotic SH3-related domain"/>
    <property type="match status" value="4"/>
</dbReference>
<dbReference type="InterPro" id="IPR051612">
    <property type="entry name" value="Teichoic_Acid_Biosynth"/>
</dbReference>
<dbReference type="Pfam" id="PF13457">
    <property type="entry name" value="GW"/>
    <property type="match status" value="4"/>
</dbReference>
<evidence type="ECO:0000256" key="3">
    <source>
        <dbReference type="ARBA" id="ARBA00022475"/>
    </source>
</evidence>
<keyword evidence="5" id="KW-0732">Signal</keyword>
<keyword evidence="10" id="KW-1185">Reference proteome</keyword>
<dbReference type="InterPro" id="IPR025987">
    <property type="entry name" value="GW_dom"/>
</dbReference>
<dbReference type="PANTHER" id="PTHR37316">
    <property type="entry name" value="TEICHOIC ACID GLYCEROL-PHOSPHATE PRIMASE"/>
    <property type="match status" value="1"/>
</dbReference>
<evidence type="ECO:0000256" key="1">
    <source>
        <dbReference type="ARBA" id="ARBA00004202"/>
    </source>
</evidence>
<accession>A0ABU0D348</accession>
<dbReference type="Gene3D" id="3.40.50.12580">
    <property type="match status" value="1"/>
</dbReference>
<dbReference type="InterPro" id="IPR007554">
    <property type="entry name" value="Glycerophosphate_synth"/>
</dbReference>
<dbReference type="CDD" id="cd03811">
    <property type="entry name" value="GT4_GT28_WabH-like"/>
    <property type="match status" value="1"/>
</dbReference>
<dbReference type="PANTHER" id="PTHR37316:SF3">
    <property type="entry name" value="TEICHOIC ACID GLYCEROL-PHOSPHATE TRANSFERASE"/>
    <property type="match status" value="1"/>
</dbReference>
<gene>
    <name evidence="9" type="ORF">J2S14_001644</name>
</gene>
<dbReference type="RefSeq" id="WP_244681599.1">
    <property type="nucleotide sequence ID" value="NZ_JALIRM010000006.1"/>
</dbReference>
<protein>
    <submittedName>
        <fullName evidence="9">CDP-glycerol glycerophosphotransferase (TagB/SpsB family)</fullName>
    </submittedName>
</protein>
<dbReference type="Pfam" id="PF00534">
    <property type="entry name" value="Glycos_transf_1"/>
    <property type="match status" value="1"/>
</dbReference>
<dbReference type="SUPFAM" id="SSF53756">
    <property type="entry name" value="UDP-Glycosyltransferase/glycogen phosphorylase"/>
    <property type="match status" value="2"/>
</dbReference>
<feature type="domain" description="GW" evidence="8">
    <location>
        <begin position="726"/>
        <end position="804"/>
    </location>
</feature>
<keyword evidence="3" id="KW-1003">Cell membrane</keyword>
<sequence>MNRKVLKRRIKFVMDPITNYVFRESQRRVQQYARFYKNCSVKKKTILYETRDGNSMTDSPYAMFKYMVGNPDFKDYTHIWSIKDFAALSNVISKYRNYYNVKFVKRNSTEYLKYLATCEYLINNSTFQNFVIPKSDQIYINTWHGTPLKLMGFDIPGNPVQSQNVVRNFLSTDYLISPNSHTTNMFTNSYKLNGIYSGTIIEEGYPRIDLTFNTNSNEMKQSLRSYDLTIEDEKQIILYAPTWKGTNVAKVNNDVHHIIADMNDLERKIGEKYNILVKVHPYLYKEASRHADLQKRLVPDFVDTNELLSIVDLLITDYSSIFFDFLVTNKPILFYTWDLDVYNEERGQYLKNDELPGPLLFNAIELVKAIRDIDNVQVSYHEKYQTMKKRFTNHDDGRVTERIVNYIFKNSAEKLKPITNLDSSKEKILIYPGGMKNNGITSSFINLTNNIDYDTYDVSCFLPASSDDEFLRNIEKINKNVRLIFKGGSPVYNIVEHYRDKFIHNRGRNGSLAKKLYPEHIFVREHQRLFGKSKFDYCIDFSGYSLYWAKYLLVADAQKKLCFMHSDMLSDSEKIVNGKRPHLINLRGLFSVYDQFDKLVSVSKGTMEVNKTNLSRYATEDKFDYVMNSINPERILHNEVEEKIERKTIQVEHLRARAVIKDAETAWNLPPFYKGAKEFNLRPDFKNAEILILRKADSYYKFSHNNQVIGWISADSVELLPDCILLEKDVKKIAKLANPKGNQIWSKPYKIPGAEKISGSADYKNVIVDIDKEVETPRGMYSRISINGTVLGWISNSALQVLDAGTIKRKLLKTRNYRWKKNVIQNIENRTLSEAKVIKPIYAKIAHPKNHLIYTHARPNWNAKEMAPAKWLDGEIVTIKAAIKTKYGDSFLFYHDGKKIGWLDSSAFEMLNEQTLIKEVKVSRKAELNLGGKYFVWTKPYGLEGAEKVENVELDGRTVQIDCEATTLKGTYSHIVSHGWVNNQALQVLCIEVNGIYIPEPSKEDINFVTMGRLSPEKGQDNLIRAFARFYQNHPNSKLYLLGEGALKKQLQSLINELNLNNAVFLLGQVENPFSFLKKCDCFVLSSHYEGQPMVLLEAMTLGMKIIATDIIANRTVLEDGKYGLLVENSIEGLEKGMEYIEAERETYKPAPFDYKYYNEMAMESFYKPFK</sequence>
<comment type="caution">
    <text evidence="9">The sequence shown here is derived from an EMBL/GenBank/DDBJ whole genome shotgun (WGS) entry which is preliminary data.</text>
</comment>
<dbReference type="Proteomes" id="UP001232343">
    <property type="component" value="Unassembled WGS sequence"/>
</dbReference>
<dbReference type="InterPro" id="IPR038200">
    <property type="entry name" value="GW_dom_sf"/>
</dbReference>
<dbReference type="NCBIfam" id="NF033202">
    <property type="entry name" value="GW_glycos_SH3"/>
    <property type="match status" value="1"/>
</dbReference>
<keyword evidence="6" id="KW-0777">Teichoic acid biosynthesis</keyword>
<dbReference type="InterPro" id="IPR043148">
    <property type="entry name" value="TagF_C"/>
</dbReference>